<dbReference type="InParanoid" id="A0A0Q3KSS5"/>
<dbReference type="EMBL" id="CM000884">
    <property type="protein sequence ID" value="KQJ83213.1"/>
    <property type="molecule type" value="Genomic_DNA"/>
</dbReference>
<evidence type="ECO:0000313" key="4">
    <source>
        <dbReference type="Proteomes" id="UP000008810"/>
    </source>
</evidence>
<reference evidence="2" key="2">
    <citation type="submission" date="2017-06" db="EMBL/GenBank/DDBJ databases">
        <title>WGS assembly of Brachypodium distachyon.</title>
        <authorList>
            <consortium name="The International Brachypodium Initiative"/>
            <person name="Lucas S."/>
            <person name="Harmon-Smith M."/>
            <person name="Lail K."/>
            <person name="Tice H."/>
            <person name="Grimwood J."/>
            <person name="Bruce D."/>
            <person name="Barry K."/>
            <person name="Shu S."/>
            <person name="Lindquist E."/>
            <person name="Wang M."/>
            <person name="Pitluck S."/>
            <person name="Vogel J.P."/>
            <person name="Garvin D.F."/>
            <person name="Mockler T.C."/>
            <person name="Schmutz J."/>
            <person name="Rokhsar D."/>
            <person name="Bevan M.W."/>
        </authorList>
    </citation>
    <scope>NUCLEOTIDE SEQUENCE</scope>
    <source>
        <strain evidence="2">Bd21</strain>
    </source>
</reference>
<feature type="compositionally biased region" description="Low complexity" evidence="1">
    <location>
        <begin position="17"/>
        <end position="30"/>
    </location>
</feature>
<organism evidence="2">
    <name type="scientific">Brachypodium distachyon</name>
    <name type="common">Purple false brome</name>
    <name type="synonym">Trachynia distachya</name>
    <dbReference type="NCBI Taxonomy" id="15368"/>
    <lineage>
        <taxon>Eukaryota</taxon>
        <taxon>Viridiplantae</taxon>
        <taxon>Streptophyta</taxon>
        <taxon>Embryophyta</taxon>
        <taxon>Tracheophyta</taxon>
        <taxon>Spermatophyta</taxon>
        <taxon>Magnoliopsida</taxon>
        <taxon>Liliopsida</taxon>
        <taxon>Poales</taxon>
        <taxon>Poaceae</taxon>
        <taxon>BOP clade</taxon>
        <taxon>Pooideae</taxon>
        <taxon>Stipodae</taxon>
        <taxon>Brachypodieae</taxon>
        <taxon>Brachypodium</taxon>
    </lineage>
</organism>
<reference evidence="2 3" key="1">
    <citation type="journal article" date="2010" name="Nature">
        <title>Genome sequencing and analysis of the model grass Brachypodium distachyon.</title>
        <authorList>
            <consortium name="International Brachypodium Initiative"/>
        </authorList>
    </citation>
    <scope>NUCLEOTIDE SEQUENCE [LARGE SCALE GENOMIC DNA]</scope>
    <source>
        <strain evidence="2 3">Bd21</strain>
    </source>
</reference>
<dbReference type="Proteomes" id="UP000008810">
    <property type="component" value="Chromosome 5"/>
</dbReference>
<keyword evidence="4" id="KW-1185">Reference proteome</keyword>
<dbReference type="EnsemblPlants" id="KQJ83213">
    <property type="protein sequence ID" value="KQJ83213"/>
    <property type="gene ID" value="BRADI_5g13722v3"/>
</dbReference>
<gene>
    <name evidence="2" type="ORF">BRADI_5g13722v3</name>
</gene>
<evidence type="ECO:0000313" key="2">
    <source>
        <dbReference type="EMBL" id="KQJ83213.1"/>
    </source>
</evidence>
<name>A0A0Q3KSS5_BRADI</name>
<accession>A0A0Q3KSS5</accession>
<feature type="compositionally biased region" description="Pro residues" evidence="1">
    <location>
        <begin position="159"/>
        <end position="169"/>
    </location>
</feature>
<sequence>MQKTLAKNTHKNRINKPLPSGRTSSTPTTPNRKRLLVPEEDRQSRASSTTGARSGCPDGNGSRIGKPCSTKSSSLARTTASKLRRQTSSPKATPPRKMWRPRTSPLPDPETGSELSLGVTSFAKGGMWQSCKTMPSRRKRRPRTPSSLAPTPSMLSFHPQPPNPARTGA</sequence>
<dbReference type="Gramene" id="KQJ83213">
    <property type="protein sequence ID" value="KQJ83213"/>
    <property type="gene ID" value="BRADI_5g13722v3"/>
</dbReference>
<reference evidence="3" key="3">
    <citation type="submission" date="2018-08" db="UniProtKB">
        <authorList>
            <consortium name="EnsemblPlants"/>
        </authorList>
    </citation>
    <scope>IDENTIFICATION</scope>
    <source>
        <strain evidence="3">cv. Bd21</strain>
    </source>
</reference>
<feature type="region of interest" description="Disordered" evidence="1">
    <location>
        <begin position="1"/>
        <end position="169"/>
    </location>
</feature>
<protein>
    <submittedName>
        <fullName evidence="2 3">Uncharacterized protein</fullName>
    </submittedName>
</protein>
<proteinExistence type="predicted"/>
<dbReference type="AlphaFoldDB" id="A0A0Q3KSS5"/>
<evidence type="ECO:0000256" key="1">
    <source>
        <dbReference type="SAM" id="MobiDB-lite"/>
    </source>
</evidence>
<feature type="compositionally biased region" description="Polar residues" evidence="1">
    <location>
        <begin position="69"/>
        <end position="91"/>
    </location>
</feature>
<evidence type="ECO:0000313" key="3">
    <source>
        <dbReference type="EnsemblPlants" id="KQJ83213"/>
    </source>
</evidence>